<name>A0A9N7YLT1_PLEPL</name>
<comment type="caution">
    <text evidence="1">The sequence shown here is derived from an EMBL/GenBank/DDBJ whole genome shotgun (WGS) entry which is preliminary data.</text>
</comment>
<accession>A0A9N7YLT1</accession>
<dbReference type="AlphaFoldDB" id="A0A9N7YLT1"/>
<dbReference type="Proteomes" id="UP001153269">
    <property type="component" value="Unassembled WGS sequence"/>
</dbReference>
<protein>
    <submittedName>
        <fullName evidence="1">Uncharacterized protein</fullName>
    </submittedName>
</protein>
<reference evidence="1" key="1">
    <citation type="submission" date="2020-03" db="EMBL/GenBank/DDBJ databases">
        <authorList>
            <person name="Weist P."/>
        </authorList>
    </citation>
    <scope>NUCLEOTIDE SEQUENCE</scope>
</reference>
<dbReference type="EMBL" id="CADEAL010001224">
    <property type="protein sequence ID" value="CAB1430308.1"/>
    <property type="molecule type" value="Genomic_DNA"/>
</dbReference>
<sequence>MAVLTGSAGRAVPYHVHTSPGRQDDRQWELRRQIGLSRQLTSTAFLFSTVILYLPTEAALIAVVPPLPHLASALDMRMIYITRFTSSSARVLRYLGCLLPGLNGHIVLPPAAALQTTGSSTHTCQAMSLAPRVLRHSRAPLPHTWLLNPRTTRKAHTSKQSHTDK</sequence>
<keyword evidence="2" id="KW-1185">Reference proteome</keyword>
<proteinExistence type="predicted"/>
<evidence type="ECO:0000313" key="2">
    <source>
        <dbReference type="Proteomes" id="UP001153269"/>
    </source>
</evidence>
<organism evidence="1 2">
    <name type="scientific">Pleuronectes platessa</name>
    <name type="common">European plaice</name>
    <dbReference type="NCBI Taxonomy" id="8262"/>
    <lineage>
        <taxon>Eukaryota</taxon>
        <taxon>Metazoa</taxon>
        <taxon>Chordata</taxon>
        <taxon>Craniata</taxon>
        <taxon>Vertebrata</taxon>
        <taxon>Euteleostomi</taxon>
        <taxon>Actinopterygii</taxon>
        <taxon>Neopterygii</taxon>
        <taxon>Teleostei</taxon>
        <taxon>Neoteleostei</taxon>
        <taxon>Acanthomorphata</taxon>
        <taxon>Carangaria</taxon>
        <taxon>Pleuronectiformes</taxon>
        <taxon>Pleuronectoidei</taxon>
        <taxon>Pleuronectidae</taxon>
        <taxon>Pleuronectes</taxon>
    </lineage>
</organism>
<evidence type="ECO:0000313" key="1">
    <source>
        <dbReference type="EMBL" id="CAB1430308.1"/>
    </source>
</evidence>
<gene>
    <name evidence="1" type="ORF">PLEPLA_LOCUS18290</name>
</gene>